<keyword evidence="2" id="KW-0560">Oxidoreductase</keyword>
<dbReference type="RefSeq" id="WP_169380169.1">
    <property type="nucleotide sequence ID" value="NZ_JAAXLA010000006.1"/>
</dbReference>
<dbReference type="InterPro" id="IPR003454">
    <property type="entry name" value="MOase_MmoB_DmpM"/>
</dbReference>
<protein>
    <submittedName>
        <fullName evidence="2">Monooxygenase</fullName>
    </submittedName>
</protein>
<comment type="caution">
    <text evidence="2">The sequence shown here is derived from an EMBL/GenBank/DDBJ whole genome shotgun (WGS) entry which is preliminary data.</text>
</comment>
<comment type="similarity">
    <text evidence="1">Belongs to the TmoD/XamoD family.</text>
</comment>
<dbReference type="EMBL" id="JAAXLA010000006">
    <property type="protein sequence ID" value="NMH96797.1"/>
    <property type="molecule type" value="Genomic_DNA"/>
</dbReference>
<evidence type="ECO:0000313" key="3">
    <source>
        <dbReference type="Proteomes" id="UP000820669"/>
    </source>
</evidence>
<dbReference type="GO" id="GO:0004497">
    <property type="term" value="F:monooxygenase activity"/>
    <property type="evidence" value="ECO:0007669"/>
    <property type="project" value="UniProtKB-KW"/>
</dbReference>
<sequence length="110" mass="11475">MSASDGAGVGVGPVLHATPFAQAVVSVIEDENEHVLVQDEGAYLRVLAPRVCRLSRAGLEDATGTAIRFPGDLEIVMSSFTGVMQLTDDGAVWRLASEPSVDPAPLAGDR</sequence>
<dbReference type="InterPro" id="IPR036889">
    <property type="entry name" value="mOase_MmoB_DmpM_sf"/>
</dbReference>
<dbReference type="Pfam" id="PF02406">
    <property type="entry name" value="MmoB_DmpM"/>
    <property type="match status" value="1"/>
</dbReference>
<gene>
    <name evidence="2" type="ORF">HF526_05620</name>
</gene>
<keyword evidence="3" id="KW-1185">Reference proteome</keyword>
<accession>A0ABX1S7C7</accession>
<dbReference type="Proteomes" id="UP000820669">
    <property type="component" value="Unassembled WGS sequence"/>
</dbReference>
<evidence type="ECO:0000256" key="1">
    <source>
        <dbReference type="ARBA" id="ARBA00006313"/>
    </source>
</evidence>
<reference evidence="2 3" key="1">
    <citation type="submission" date="2020-04" db="EMBL/GenBank/DDBJ databases">
        <authorList>
            <person name="Klaysubun C."/>
            <person name="Duangmal K."/>
            <person name="Lipun K."/>
        </authorList>
    </citation>
    <scope>NUCLEOTIDE SEQUENCE [LARGE SCALE GENOMIC DNA]</scope>
    <source>
        <strain evidence="2 3">K10HN5</strain>
    </source>
</reference>
<evidence type="ECO:0000313" key="2">
    <source>
        <dbReference type="EMBL" id="NMH96797.1"/>
    </source>
</evidence>
<dbReference type="Gene3D" id="3.90.56.10">
    <property type="entry name" value="Monooxygenase component MmoB/DmpM"/>
    <property type="match status" value="1"/>
</dbReference>
<keyword evidence="2" id="KW-0503">Monooxygenase</keyword>
<dbReference type="SUPFAM" id="SSF56029">
    <property type="entry name" value="Monooxygenase (hydroxylase) regulatory protein"/>
    <property type="match status" value="1"/>
</dbReference>
<name>A0ABX1S7C7_9PSEU</name>
<proteinExistence type="inferred from homology"/>
<organism evidence="2 3">
    <name type="scientific">Pseudonocardia acidicola</name>
    <dbReference type="NCBI Taxonomy" id="2724939"/>
    <lineage>
        <taxon>Bacteria</taxon>
        <taxon>Bacillati</taxon>
        <taxon>Actinomycetota</taxon>
        <taxon>Actinomycetes</taxon>
        <taxon>Pseudonocardiales</taxon>
        <taxon>Pseudonocardiaceae</taxon>
        <taxon>Pseudonocardia</taxon>
    </lineage>
</organism>